<evidence type="ECO:0000313" key="3">
    <source>
        <dbReference type="Proteomes" id="UP000198742"/>
    </source>
</evidence>
<dbReference type="Proteomes" id="UP000198742">
    <property type="component" value="Unassembled WGS sequence"/>
</dbReference>
<accession>A0A1H4ZDI8</accession>
<feature type="region of interest" description="Disordered" evidence="1">
    <location>
        <begin position="350"/>
        <end position="369"/>
    </location>
</feature>
<reference evidence="3" key="1">
    <citation type="submission" date="2016-10" db="EMBL/GenBank/DDBJ databases">
        <authorList>
            <person name="Varghese N."/>
            <person name="Submissions S."/>
        </authorList>
    </citation>
    <scope>NUCLEOTIDE SEQUENCE [LARGE SCALE GENOMIC DNA]</scope>
    <source>
        <strain evidence="3">DSM 22017</strain>
    </source>
</reference>
<dbReference type="AlphaFoldDB" id="A0A1H4ZDI8"/>
<dbReference type="RefSeq" id="WP_090971552.1">
    <property type="nucleotide sequence ID" value="NZ_FNRT01000002.1"/>
</dbReference>
<gene>
    <name evidence="2" type="ORF">SAMN04489844_4083</name>
</gene>
<evidence type="ECO:0008006" key="4">
    <source>
        <dbReference type="Google" id="ProtNLM"/>
    </source>
</evidence>
<protein>
    <recommendedName>
        <fullName evidence="4">DUF349 domain-containing protein</fullName>
    </recommendedName>
</protein>
<sequence>MSADQQSPDDSAQAATPWGRVAEDGTVYVRTAEGERSVGSYEAGTPAEALEFFTKRFEELEGKVHLLEQRVASGRLAPEEATSSSKALREQVVDAHAVGDLVSLAARLDALAPVIAVQRSARKEERAQKTAESKAEKEKLVAEAERLAESSDWRNGANRLRELLSTWKELPRLDRATDDALWRRFSTARTTYTRHRKAHFAEEHERRDSARVVKERLVKEAEAISASTEWGPTAGKYRDLMREWKAAGPAPREVDDQLWQRFRGAQDTFFGARDAANAALDEEFTANAEVKDAILVEAEALVPVTDLDAAKKAFRDLADRWDAAGKVPRDRMKDLEGRMRSVEQAIRAVEDEQWSRSDPEKSARADDMIGKLEAGIAETQARLDKATAAGDARKAKDLEGELANKQAFLDMAKKAAADFS</sequence>
<organism evidence="2 3">
    <name type="scientific">Nocardioides exalbidus</name>
    <dbReference type="NCBI Taxonomy" id="402596"/>
    <lineage>
        <taxon>Bacteria</taxon>
        <taxon>Bacillati</taxon>
        <taxon>Actinomycetota</taxon>
        <taxon>Actinomycetes</taxon>
        <taxon>Propionibacteriales</taxon>
        <taxon>Nocardioidaceae</taxon>
        <taxon>Nocardioides</taxon>
    </lineage>
</organism>
<name>A0A1H4ZDI8_9ACTN</name>
<evidence type="ECO:0000256" key="1">
    <source>
        <dbReference type="SAM" id="MobiDB-lite"/>
    </source>
</evidence>
<dbReference type="InterPro" id="IPR007139">
    <property type="entry name" value="DUF349"/>
</dbReference>
<dbReference type="OrthoDB" id="5422202at2"/>
<dbReference type="EMBL" id="FNRT01000002">
    <property type="protein sequence ID" value="SED28037.1"/>
    <property type="molecule type" value="Genomic_DNA"/>
</dbReference>
<proteinExistence type="predicted"/>
<dbReference type="STRING" id="402596.SAMN04489844_4083"/>
<dbReference type="Pfam" id="PF03993">
    <property type="entry name" value="DUF349"/>
    <property type="match status" value="3"/>
</dbReference>
<keyword evidence="3" id="KW-1185">Reference proteome</keyword>
<evidence type="ECO:0000313" key="2">
    <source>
        <dbReference type="EMBL" id="SED28037.1"/>
    </source>
</evidence>